<dbReference type="SUPFAM" id="SSF46689">
    <property type="entry name" value="Homeodomain-like"/>
    <property type="match status" value="1"/>
</dbReference>
<reference evidence="7 8" key="1">
    <citation type="journal article" date="2017" name="Int. J. Syst. Evol. Microbiol.">
        <title>Bacillus mangrovi sp. nov., isolated from a sediment sample from a mangrove forest.</title>
        <authorList>
            <person name="Gupta V."/>
            <person name="Singh P.K."/>
            <person name="Korpole S."/>
            <person name="Tanuku N.R.S."/>
            <person name="Pinnaka A.K."/>
        </authorList>
    </citation>
    <scope>NUCLEOTIDE SEQUENCE [LARGE SCALE GENOMIC DNA]</scope>
    <source>
        <strain evidence="7 8">KCTC 33872</strain>
    </source>
</reference>
<dbReference type="PROSITE" id="PS50977">
    <property type="entry name" value="HTH_TETR_2"/>
    <property type="match status" value="1"/>
</dbReference>
<evidence type="ECO:0000313" key="7">
    <source>
        <dbReference type="EMBL" id="MTH55782.1"/>
    </source>
</evidence>
<dbReference type="InterPro" id="IPR009057">
    <property type="entry name" value="Homeodomain-like_sf"/>
</dbReference>
<dbReference type="RefSeq" id="WP_155114278.1">
    <property type="nucleotide sequence ID" value="NZ_WMIB01000041.1"/>
</dbReference>
<dbReference type="Proteomes" id="UP000434639">
    <property type="component" value="Unassembled WGS sequence"/>
</dbReference>
<organism evidence="7 8">
    <name type="scientific">Metabacillus mangrovi</name>
    <dbReference type="NCBI Taxonomy" id="1491830"/>
    <lineage>
        <taxon>Bacteria</taxon>
        <taxon>Bacillati</taxon>
        <taxon>Bacillota</taxon>
        <taxon>Bacilli</taxon>
        <taxon>Bacillales</taxon>
        <taxon>Bacillaceae</taxon>
        <taxon>Metabacillus</taxon>
    </lineage>
</organism>
<evidence type="ECO:0000256" key="2">
    <source>
        <dbReference type="ARBA" id="ARBA00023015"/>
    </source>
</evidence>
<feature type="DNA-binding region" description="H-T-H motif" evidence="5">
    <location>
        <begin position="25"/>
        <end position="44"/>
    </location>
</feature>
<dbReference type="InterPro" id="IPR001647">
    <property type="entry name" value="HTH_TetR"/>
</dbReference>
<sequence>MKEKERMIMEEATKLFAEKGFRDASIQEIAAASGISKGAFYLHFKSKEVLLLSILEHHHQAFEERAAQIERKDLSPREKFVQWMDLTFDEITKHREFIITQIREQALPFNKEIENYFREKERVSYFKFEKNLIRMYGEDVQPFLGDLIVLAKGMLKSYLELIILDAIRFDRQQLPVFLLEVMDSLVEGLKKSSLSPIITENSINDLWKTLRSTRLGSTEYLLEMLQESRKNAHDNEEITVTLDVLEDELKSDPIRKPVIKGMIANLEPYETYSGLIDAFNRYVLQE</sequence>
<dbReference type="PANTHER" id="PTHR43479:SF22">
    <property type="entry name" value="TRANSCRIPTIONAL REGULATOR, TETR FAMILY"/>
    <property type="match status" value="1"/>
</dbReference>
<dbReference type="GO" id="GO:0003677">
    <property type="term" value="F:DNA binding"/>
    <property type="evidence" value="ECO:0007669"/>
    <property type="project" value="UniProtKB-UniRule"/>
</dbReference>
<evidence type="ECO:0000256" key="1">
    <source>
        <dbReference type="ARBA" id="ARBA00022491"/>
    </source>
</evidence>
<evidence type="ECO:0000256" key="5">
    <source>
        <dbReference type="PROSITE-ProRule" id="PRU00335"/>
    </source>
</evidence>
<dbReference type="Gene3D" id="1.10.357.10">
    <property type="entry name" value="Tetracycline Repressor, domain 2"/>
    <property type="match status" value="1"/>
</dbReference>
<keyword evidence="2" id="KW-0805">Transcription regulation</keyword>
<feature type="domain" description="HTH tetR-type" evidence="6">
    <location>
        <begin position="2"/>
        <end position="62"/>
    </location>
</feature>
<protein>
    <submittedName>
        <fullName evidence="7">TetR family transcriptional regulator</fullName>
    </submittedName>
</protein>
<dbReference type="PROSITE" id="PS01081">
    <property type="entry name" value="HTH_TETR_1"/>
    <property type="match status" value="1"/>
</dbReference>
<keyword evidence="4" id="KW-0804">Transcription</keyword>
<dbReference type="InterPro" id="IPR023772">
    <property type="entry name" value="DNA-bd_HTH_TetR-type_CS"/>
</dbReference>
<evidence type="ECO:0000256" key="4">
    <source>
        <dbReference type="ARBA" id="ARBA00023163"/>
    </source>
</evidence>
<dbReference type="PANTHER" id="PTHR43479">
    <property type="entry name" value="ACREF/ENVCD OPERON REPRESSOR-RELATED"/>
    <property type="match status" value="1"/>
</dbReference>
<dbReference type="FunFam" id="1.10.10.60:FF:000141">
    <property type="entry name" value="TetR family transcriptional regulator"/>
    <property type="match status" value="1"/>
</dbReference>
<dbReference type="AlphaFoldDB" id="A0A7X2V6E5"/>
<gene>
    <name evidence="7" type="ORF">GKZ89_20535</name>
</gene>
<dbReference type="Gene3D" id="1.10.10.60">
    <property type="entry name" value="Homeodomain-like"/>
    <property type="match status" value="1"/>
</dbReference>
<dbReference type="Pfam" id="PF00440">
    <property type="entry name" value="TetR_N"/>
    <property type="match status" value="1"/>
</dbReference>
<proteinExistence type="predicted"/>
<keyword evidence="1" id="KW-0678">Repressor</keyword>
<dbReference type="InterPro" id="IPR050624">
    <property type="entry name" value="HTH-type_Tx_Regulator"/>
</dbReference>
<comment type="caution">
    <text evidence="7">The sequence shown here is derived from an EMBL/GenBank/DDBJ whole genome shotgun (WGS) entry which is preliminary data.</text>
</comment>
<dbReference type="GO" id="GO:0045892">
    <property type="term" value="P:negative regulation of DNA-templated transcription"/>
    <property type="evidence" value="ECO:0007669"/>
    <property type="project" value="UniProtKB-ARBA"/>
</dbReference>
<evidence type="ECO:0000313" key="8">
    <source>
        <dbReference type="Proteomes" id="UP000434639"/>
    </source>
</evidence>
<evidence type="ECO:0000256" key="3">
    <source>
        <dbReference type="ARBA" id="ARBA00023125"/>
    </source>
</evidence>
<name>A0A7X2V6E5_9BACI</name>
<dbReference type="OrthoDB" id="9812993at2"/>
<evidence type="ECO:0000259" key="6">
    <source>
        <dbReference type="PROSITE" id="PS50977"/>
    </source>
</evidence>
<keyword evidence="3 5" id="KW-0238">DNA-binding</keyword>
<accession>A0A7X2V6E5</accession>
<dbReference type="EMBL" id="WMIB01000041">
    <property type="protein sequence ID" value="MTH55782.1"/>
    <property type="molecule type" value="Genomic_DNA"/>
</dbReference>
<dbReference type="PRINTS" id="PR00455">
    <property type="entry name" value="HTHTETR"/>
</dbReference>
<keyword evidence="8" id="KW-1185">Reference proteome</keyword>